<evidence type="ECO:0000313" key="8">
    <source>
        <dbReference type="Proteomes" id="UP001059610"/>
    </source>
</evidence>
<evidence type="ECO:0000256" key="2">
    <source>
        <dbReference type="ARBA" id="ARBA00007553"/>
    </source>
</evidence>
<dbReference type="CDD" id="cd06583">
    <property type="entry name" value="PGRP"/>
    <property type="match status" value="1"/>
</dbReference>
<evidence type="ECO:0000259" key="6">
    <source>
        <dbReference type="SMART" id="SM00644"/>
    </source>
</evidence>
<organism evidence="7 8">
    <name type="scientific">Pragia fontium</name>
    <dbReference type="NCBI Taxonomy" id="82985"/>
    <lineage>
        <taxon>Bacteria</taxon>
        <taxon>Pseudomonadati</taxon>
        <taxon>Pseudomonadota</taxon>
        <taxon>Gammaproteobacteria</taxon>
        <taxon>Enterobacterales</taxon>
        <taxon>Budviciaceae</taxon>
        <taxon>Pragia</taxon>
    </lineage>
</organism>
<dbReference type="InterPro" id="IPR051206">
    <property type="entry name" value="NAMLAA_amidase_2"/>
</dbReference>
<dbReference type="SMART" id="SM00644">
    <property type="entry name" value="Ami_2"/>
    <property type="match status" value="1"/>
</dbReference>
<dbReference type="PANTHER" id="PTHR30417:SF1">
    <property type="entry name" value="N-ACETYLMURAMOYL-L-ALANINE AMIDASE AMID"/>
    <property type="match status" value="1"/>
</dbReference>
<dbReference type="PANTHER" id="PTHR30417">
    <property type="entry name" value="N-ACETYLMURAMOYL-L-ALANINE AMIDASE AMID"/>
    <property type="match status" value="1"/>
</dbReference>
<dbReference type="Gene3D" id="1.10.101.10">
    <property type="entry name" value="PGBD-like superfamily/PGBD"/>
    <property type="match status" value="1"/>
</dbReference>
<evidence type="ECO:0000256" key="1">
    <source>
        <dbReference type="ARBA" id="ARBA00001561"/>
    </source>
</evidence>
<dbReference type="SUPFAM" id="SSF55846">
    <property type="entry name" value="N-acetylmuramoyl-L-alanine amidase-like"/>
    <property type="match status" value="1"/>
</dbReference>
<sequence>MLMIGIILKQVKFFFQACFCLLVLTCSGCSNLRDAGDYWVDESHVALGQESRVQFLVFHYTAENDENSLRILSGNNVSVHYLINHQPEQMSGRPVVLQLVPEAQRAWHAGASFWRGRNNLNDTSIGVEIVNAGYHKVGNKRSWEPYNERQIDLLIALSWDIIQRHHIDPANVVGHSDIAPQRKIDPGPLFPWDRLAQVGIGAWPDVGRVQYYQRLREAETSIDIAELQANLKKYGYKVPETGQLDDETRRVIKAFQMHFRQDKYSGHPDAETLAILDALLEKYRR</sequence>
<dbReference type="InterPro" id="IPR036365">
    <property type="entry name" value="PGBD-like_sf"/>
</dbReference>
<accession>A0ABQ5LFX7</accession>
<dbReference type="InterPro" id="IPR036366">
    <property type="entry name" value="PGBDSf"/>
</dbReference>
<comment type="catalytic activity">
    <reaction evidence="1">
        <text>Hydrolyzes the link between N-acetylmuramoyl residues and L-amino acid residues in certain cell-wall glycopeptides.</text>
        <dbReference type="EC" id="3.5.1.28"/>
    </reaction>
</comment>
<keyword evidence="4" id="KW-0378">Hydrolase</keyword>
<evidence type="ECO:0000313" key="7">
    <source>
        <dbReference type="EMBL" id="GKX62503.1"/>
    </source>
</evidence>
<keyword evidence="5" id="KW-0961">Cell wall biogenesis/degradation</keyword>
<proteinExistence type="inferred from homology"/>
<evidence type="ECO:0000256" key="5">
    <source>
        <dbReference type="ARBA" id="ARBA00023316"/>
    </source>
</evidence>
<evidence type="ECO:0000256" key="4">
    <source>
        <dbReference type="ARBA" id="ARBA00022801"/>
    </source>
</evidence>
<reference evidence="7" key="1">
    <citation type="submission" date="2022-06" db="EMBL/GenBank/DDBJ databases">
        <title>Draft genome sequences of Pragia fontium str. JCM24417.</title>
        <authorList>
            <person name="Wakabayashi Y."/>
            <person name="Kojima K."/>
        </authorList>
    </citation>
    <scope>NUCLEOTIDE SEQUENCE</scope>
    <source>
        <strain evidence="7">JCM 24417</strain>
    </source>
</reference>
<dbReference type="SUPFAM" id="SSF47090">
    <property type="entry name" value="PGBD-like"/>
    <property type="match status" value="1"/>
</dbReference>
<keyword evidence="8" id="KW-1185">Reference proteome</keyword>
<dbReference type="EMBL" id="BRLJ01000002">
    <property type="protein sequence ID" value="GKX62503.1"/>
    <property type="molecule type" value="Genomic_DNA"/>
</dbReference>
<dbReference type="Proteomes" id="UP001059610">
    <property type="component" value="Unassembled WGS sequence"/>
</dbReference>
<comment type="similarity">
    <text evidence="2">Belongs to the N-acetylmuramoyl-L-alanine amidase 2 family.</text>
</comment>
<gene>
    <name evidence="7" type="primary">b0867</name>
    <name evidence="7" type="ORF">SOASR032_10720</name>
</gene>
<feature type="domain" description="N-acetylmuramoyl-L-alanine amidase" evidence="6">
    <location>
        <begin position="42"/>
        <end position="187"/>
    </location>
</feature>
<dbReference type="InterPro" id="IPR002502">
    <property type="entry name" value="Amidase_domain"/>
</dbReference>
<name>A0ABQ5LFX7_9GAMM</name>
<comment type="caution">
    <text evidence="7">The sequence shown here is derived from an EMBL/GenBank/DDBJ whole genome shotgun (WGS) entry which is preliminary data.</text>
</comment>
<dbReference type="Pfam" id="PF01471">
    <property type="entry name" value="PG_binding_1"/>
    <property type="match status" value="1"/>
</dbReference>
<dbReference type="EC" id="3.5.1.28" evidence="3"/>
<protein>
    <recommendedName>
        <fullName evidence="3">N-acetylmuramoyl-L-alanine amidase</fullName>
        <ecNumber evidence="3">3.5.1.28</ecNumber>
    </recommendedName>
</protein>
<dbReference type="InterPro" id="IPR002477">
    <property type="entry name" value="Peptidoglycan-bd-like"/>
</dbReference>
<dbReference type="InterPro" id="IPR036505">
    <property type="entry name" value="Amidase/PGRP_sf"/>
</dbReference>
<evidence type="ECO:0000256" key="3">
    <source>
        <dbReference type="ARBA" id="ARBA00011901"/>
    </source>
</evidence>
<dbReference type="Pfam" id="PF01510">
    <property type="entry name" value="Amidase_2"/>
    <property type="match status" value="1"/>
</dbReference>
<dbReference type="Gene3D" id="3.40.80.10">
    <property type="entry name" value="Peptidoglycan recognition protein-like"/>
    <property type="match status" value="1"/>
</dbReference>